<dbReference type="Gene3D" id="1.10.10.2830">
    <property type="match status" value="1"/>
</dbReference>
<protein>
    <submittedName>
        <fullName evidence="5">ParB family chromosome partitioning protein</fullName>
    </submittedName>
</protein>
<dbReference type="SUPFAM" id="SSF110849">
    <property type="entry name" value="ParB/Sulfiredoxin"/>
    <property type="match status" value="1"/>
</dbReference>
<dbReference type="EMBL" id="JAGINU010000002">
    <property type="protein sequence ID" value="MBP2371344.1"/>
    <property type="molecule type" value="Genomic_DNA"/>
</dbReference>
<dbReference type="InterPro" id="IPR036086">
    <property type="entry name" value="ParB/Sulfiredoxin_sf"/>
</dbReference>
<gene>
    <name evidence="5" type="ORF">JOF36_007117</name>
</gene>
<evidence type="ECO:0000313" key="5">
    <source>
        <dbReference type="EMBL" id="MBP2371344.1"/>
    </source>
</evidence>
<dbReference type="InterPro" id="IPR041468">
    <property type="entry name" value="HTH_ParB/Spo0J"/>
</dbReference>
<dbReference type="Pfam" id="PF02195">
    <property type="entry name" value="ParB_N"/>
    <property type="match status" value="1"/>
</dbReference>
<dbReference type="SUPFAM" id="SSF109709">
    <property type="entry name" value="KorB DNA-binding domain-like"/>
    <property type="match status" value="1"/>
</dbReference>
<keyword evidence="2" id="KW-0159">Chromosome partition</keyword>
<proteinExistence type="inferred from homology"/>
<evidence type="ECO:0000256" key="1">
    <source>
        <dbReference type="ARBA" id="ARBA00006295"/>
    </source>
</evidence>
<reference evidence="5 6" key="1">
    <citation type="submission" date="2021-03" db="EMBL/GenBank/DDBJ databases">
        <title>Sequencing the genomes of 1000 actinobacteria strains.</title>
        <authorList>
            <person name="Klenk H.-P."/>
        </authorList>
    </citation>
    <scope>NUCLEOTIDE SEQUENCE [LARGE SCALE GENOMIC DNA]</scope>
    <source>
        <strain evidence="5 6">DSM 45256</strain>
    </source>
</reference>
<evidence type="ECO:0000313" key="6">
    <source>
        <dbReference type="Proteomes" id="UP001519295"/>
    </source>
</evidence>
<dbReference type="Gene3D" id="3.90.1530.30">
    <property type="match status" value="1"/>
</dbReference>
<keyword evidence="6" id="KW-1185">Reference proteome</keyword>
<dbReference type="PANTHER" id="PTHR33375">
    <property type="entry name" value="CHROMOSOME-PARTITIONING PROTEIN PARB-RELATED"/>
    <property type="match status" value="1"/>
</dbReference>
<dbReference type="NCBIfam" id="TIGR00180">
    <property type="entry name" value="parB_part"/>
    <property type="match status" value="1"/>
</dbReference>
<dbReference type="InterPro" id="IPR003115">
    <property type="entry name" value="ParB_N"/>
</dbReference>
<feature type="region of interest" description="Disordered" evidence="3">
    <location>
        <begin position="241"/>
        <end position="280"/>
    </location>
</feature>
<feature type="compositionally biased region" description="Polar residues" evidence="3">
    <location>
        <begin position="254"/>
        <end position="271"/>
    </location>
</feature>
<dbReference type="RefSeq" id="WP_210036507.1">
    <property type="nucleotide sequence ID" value="NZ_JAGINU010000002.1"/>
</dbReference>
<evidence type="ECO:0000256" key="3">
    <source>
        <dbReference type="SAM" id="MobiDB-lite"/>
    </source>
</evidence>
<feature type="domain" description="ParB-like N-terminal" evidence="4">
    <location>
        <begin position="45"/>
        <end position="152"/>
    </location>
</feature>
<dbReference type="InterPro" id="IPR004437">
    <property type="entry name" value="ParB/RepB/Spo0J"/>
</dbReference>
<dbReference type="Pfam" id="PF17762">
    <property type="entry name" value="HTH_ParB"/>
    <property type="match status" value="1"/>
</dbReference>
<accession>A0ABS4W569</accession>
<dbReference type="InterPro" id="IPR050336">
    <property type="entry name" value="Chromosome_partition/occlusion"/>
</dbReference>
<name>A0ABS4W569_9PSEU</name>
<sequence>MSGEVADTAADRRPPRKRGRVSFASDDFTEGTSLRTLPDSGPTQRRIPLDQLAHNPRNPRYGYDDPDTAELATSLREHGQLQPATVVARDVYLAHHPEDASQVGAAPWVVLIGNRRLAAARQAGLAHLAAIAEDRLGGTDPMLSEATLVENIHRQDLPPLLEAIELQGLLERHGSQTKVAQRVAKTQAWVSQRLTLLKLIPELREQLKQGELTVKEARKVATLPPEQQEQGLAQMREDRTLSRTQTEPGEGLPDSTSSGSARNTESSNEPTSPDIDRMAKRLRRQLEDDQLAALIEALTALRN</sequence>
<dbReference type="SMART" id="SM00470">
    <property type="entry name" value="ParB"/>
    <property type="match status" value="1"/>
</dbReference>
<organism evidence="5 6">
    <name type="scientific">Pseudonocardia parietis</name>
    <dbReference type="NCBI Taxonomy" id="570936"/>
    <lineage>
        <taxon>Bacteria</taxon>
        <taxon>Bacillati</taxon>
        <taxon>Actinomycetota</taxon>
        <taxon>Actinomycetes</taxon>
        <taxon>Pseudonocardiales</taxon>
        <taxon>Pseudonocardiaceae</taxon>
        <taxon>Pseudonocardia</taxon>
    </lineage>
</organism>
<comment type="caution">
    <text evidence="5">The sequence shown here is derived from an EMBL/GenBank/DDBJ whole genome shotgun (WGS) entry which is preliminary data.</text>
</comment>
<evidence type="ECO:0000256" key="2">
    <source>
        <dbReference type="ARBA" id="ARBA00022829"/>
    </source>
</evidence>
<dbReference type="PANTHER" id="PTHR33375:SF1">
    <property type="entry name" value="CHROMOSOME-PARTITIONING PROTEIN PARB-RELATED"/>
    <property type="match status" value="1"/>
</dbReference>
<dbReference type="Proteomes" id="UP001519295">
    <property type="component" value="Unassembled WGS sequence"/>
</dbReference>
<feature type="region of interest" description="Disordered" evidence="3">
    <location>
        <begin position="1"/>
        <end position="67"/>
    </location>
</feature>
<evidence type="ECO:0000259" key="4">
    <source>
        <dbReference type="SMART" id="SM00470"/>
    </source>
</evidence>
<comment type="similarity">
    <text evidence="1">Belongs to the ParB family.</text>
</comment>